<accession>A0A1L5BJW5</accession>
<dbReference type="EMBL" id="CP013070">
    <property type="protein sequence ID" value="APL93188.1"/>
    <property type="molecule type" value="Genomic_DNA"/>
</dbReference>
<organism evidence="2 3">
    <name type="scientific">Sphingobium indicum (strain DSM 16412 / CCM 7286 / MTCC 6364 / B90A)</name>
    <dbReference type="NCBI Taxonomy" id="861109"/>
    <lineage>
        <taxon>Bacteria</taxon>
        <taxon>Pseudomonadati</taxon>
        <taxon>Pseudomonadota</taxon>
        <taxon>Alphaproteobacteria</taxon>
        <taxon>Sphingomonadales</taxon>
        <taxon>Sphingomonadaceae</taxon>
        <taxon>Sphingobium</taxon>
    </lineage>
</organism>
<dbReference type="KEGG" id="sinb:SIDU_00835"/>
<dbReference type="Proteomes" id="UP000004550">
    <property type="component" value="Chromosome"/>
</dbReference>
<dbReference type="InterPro" id="IPR019196">
    <property type="entry name" value="ABC_transp_unknown"/>
</dbReference>
<gene>
    <name evidence="2" type="ORF">SIDU_00835</name>
</gene>
<dbReference type="Pfam" id="PF09822">
    <property type="entry name" value="ABC_transp_aux"/>
    <property type="match status" value="1"/>
</dbReference>
<evidence type="ECO:0000259" key="1">
    <source>
        <dbReference type="Pfam" id="PF09822"/>
    </source>
</evidence>
<dbReference type="AlphaFoldDB" id="A0A1L5BJW5"/>
<evidence type="ECO:0000313" key="3">
    <source>
        <dbReference type="Proteomes" id="UP000004550"/>
    </source>
</evidence>
<reference evidence="2 3" key="1">
    <citation type="journal article" date="2012" name="J. Bacteriol.">
        <title>Genome sequence of Sphingobium indicum B90A, a hexachlorocyclohexane-degrading bacterium.</title>
        <authorList>
            <person name="Anand S."/>
            <person name="Sangwan N."/>
            <person name="Lata P."/>
            <person name="Kaur J."/>
            <person name="Dua A."/>
            <person name="Singh A.K."/>
            <person name="Verma M."/>
            <person name="Kaur J."/>
            <person name="Khurana J.P."/>
            <person name="Khurana P."/>
            <person name="Mathur S."/>
            <person name="Lal R."/>
        </authorList>
    </citation>
    <scope>NUCLEOTIDE SEQUENCE [LARGE SCALE GENOMIC DNA]</scope>
    <source>
        <strain evidence="3">DSM 16412 / CCM 7286 / MTCC 6364 / B90A</strain>
    </source>
</reference>
<name>A0A1L5BJW5_SPHIB</name>
<proteinExistence type="predicted"/>
<evidence type="ECO:0000313" key="2">
    <source>
        <dbReference type="EMBL" id="APL93188.1"/>
    </source>
</evidence>
<sequence length="298" mass="32294">MAGLGFALLALAISWFAREHRIEPSPGKRAELEVISGLPLFWRENGVKADAPIITVLRQRFDVRPVDSPLALEKGGAGMLLLAQPRAFSLDEQVALDAWIGKGGKALILADPQLRWPMDWPLGDRRRPPAVTLLAAMIEYWGVRMTPPSSGEQRHFLGDGRVLTIYSAAVFENAGPDCRIVGRGLAARCMVGKGSVTIVADADLIDDRLWLADPAAPLEPAQWTADTPQFVAEALGALLPAGRRWVRSGEALVNALRWAVVVGIFWAALGTVLFRRRAAAPSGLSPPRPDRPEPVKEG</sequence>
<protein>
    <recommendedName>
        <fullName evidence="1">ABC-type uncharacterized transport system domain-containing protein</fullName>
    </recommendedName>
</protein>
<feature type="domain" description="ABC-type uncharacterised transport system" evidence="1">
    <location>
        <begin position="50"/>
        <end position="147"/>
    </location>
</feature>